<evidence type="ECO:0000256" key="1">
    <source>
        <dbReference type="SAM" id="MobiDB-lite"/>
    </source>
</evidence>
<organism evidence="2 3">
    <name type="scientific">Urochloa decumbens</name>
    <dbReference type="NCBI Taxonomy" id="240449"/>
    <lineage>
        <taxon>Eukaryota</taxon>
        <taxon>Viridiplantae</taxon>
        <taxon>Streptophyta</taxon>
        <taxon>Embryophyta</taxon>
        <taxon>Tracheophyta</taxon>
        <taxon>Spermatophyta</taxon>
        <taxon>Magnoliopsida</taxon>
        <taxon>Liliopsida</taxon>
        <taxon>Poales</taxon>
        <taxon>Poaceae</taxon>
        <taxon>PACMAD clade</taxon>
        <taxon>Panicoideae</taxon>
        <taxon>Panicodae</taxon>
        <taxon>Paniceae</taxon>
        <taxon>Melinidinae</taxon>
        <taxon>Urochloa</taxon>
    </lineage>
</organism>
<dbReference type="Proteomes" id="UP001497457">
    <property type="component" value="Unassembled WGS sequence"/>
</dbReference>
<protein>
    <submittedName>
        <fullName evidence="2">Uncharacterized protein</fullName>
    </submittedName>
</protein>
<evidence type="ECO:0000313" key="2">
    <source>
        <dbReference type="EMBL" id="CAM0149386.1"/>
    </source>
</evidence>
<comment type="caution">
    <text evidence="2">The sequence shown here is derived from an EMBL/GenBank/DDBJ whole genome shotgun (WGS) entry which is preliminary data.</text>
</comment>
<reference evidence="2 3" key="1">
    <citation type="submission" date="2024-10" db="EMBL/GenBank/DDBJ databases">
        <authorList>
            <person name="Ryan C."/>
        </authorList>
    </citation>
    <scope>NUCLEOTIDE SEQUENCE [LARGE SCALE GENOMIC DNA]</scope>
</reference>
<feature type="region of interest" description="Disordered" evidence="1">
    <location>
        <begin position="87"/>
        <end position="117"/>
    </location>
</feature>
<feature type="compositionally biased region" description="Gly residues" evidence="1">
    <location>
        <begin position="47"/>
        <end position="58"/>
    </location>
</feature>
<name>A0ABC9H6W8_9POAL</name>
<feature type="compositionally biased region" description="Low complexity" evidence="1">
    <location>
        <begin position="59"/>
        <end position="70"/>
    </location>
</feature>
<dbReference type="AlphaFoldDB" id="A0ABC9H6W8"/>
<sequence>MCFRFASCLGVHVRNDDDFHGPPPGHAAATTTTTTMTPAPATRDGYPYGGNAMGGGSHGHTAAAAREQAQHAYTAAGADGALKRSAAARNNDKVANGVGNGGHYPTATATTSDQHER</sequence>
<feature type="compositionally biased region" description="Low complexity" evidence="1">
    <location>
        <begin position="26"/>
        <end position="46"/>
    </location>
</feature>
<accession>A0ABC9H6W8</accession>
<keyword evidence="3" id="KW-1185">Reference proteome</keyword>
<gene>
    <name evidence="2" type="ORF">URODEC1_LOCUS122575</name>
</gene>
<evidence type="ECO:0000313" key="3">
    <source>
        <dbReference type="Proteomes" id="UP001497457"/>
    </source>
</evidence>
<proteinExistence type="predicted"/>
<feature type="compositionally biased region" description="Polar residues" evidence="1">
    <location>
        <begin position="107"/>
        <end position="117"/>
    </location>
</feature>
<feature type="region of interest" description="Disordered" evidence="1">
    <location>
        <begin position="15"/>
        <end position="70"/>
    </location>
</feature>
<dbReference type="EMBL" id="CAXIPR030002147">
    <property type="protein sequence ID" value="CAM0149386.1"/>
    <property type="molecule type" value="Genomic_DNA"/>
</dbReference>